<proteinExistence type="predicted"/>
<dbReference type="EMBL" id="CP009440">
    <property type="protein sequence ID" value="AJI52650.1"/>
    <property type="molecule type" value="Genomic_DNA"/>
</dbReference>
<gene>
    <name evidence="1" type="ORF">LA55_1257</name>
</gene>
<dbReference type="KEGG" id="fpz:LA55_1257"/>
<dbReference type="RefSeq" id="WP_044526387.1">
    <property type="nucleotide sequence ID" value="NZ_CP009440.1"/>
</dbReference>
<evidence type="ECO:0000313" key="2">
    <source>
        <dbReference type="Proteomes" id="UP000031830"/>
    </source>
</evidence>
<protein>
    <submittedName>
        <fullName evidence="1">Uncharacterized protein</fullName>
    </submittedName>
</protein>
<reference evidence="1 2" key="1">
    <citation type="journal article" date="2015" name="Genome Announc.">
        <title>Genome sequencing of 18 francisella strains to aid in assay development and testing.</title>
        <authorList>
            <person name="Johnson S.L."/>
            <person name="Daligault H.E."/>
            <person name="Davenport K.W."/>
            <person name="Coyne S.R."/>
            <person name="Frey K.G."/>
            <person name="Koroleva G.I."/>
            <person name="Broomall S.M."/>
            <person name="Bishop-Lilly K.A."/>
            <person name="Bruce D.C."/>
            <person name="Chertkov O."/>
            <person name="Freitas T."/>
            <person name="Jaissle J."/>
            <person name="Ladner J.T."/>
            <person name="Rosenzweig C.N."/>
            <person name="Gibbons H.S."/>
            <person name="Palacios G.F."/>
            <person name="Redden C.L."/>
            <person name="Xu Y."/>
            <person name="Minogue T.D."/>
            <person name="Chain P.S."/>
        </authorList>
    </citation>
    <scope>NUCLEOTIDE SEQUENCE [LARGE SCALE GENOMIC DNA]</scope>
    <source>
        <strain evidence="1 2">GA01-2794</strain>
    </source>
</reference>
<organism evidence="1 2">
    <name type="scientific">Francisella philomiragia</name>
    <dbReference type="NCBI Taxonomy" id="28110"/>
    <lineage>
        <taxon>Bacteria</taxon>
        <taxon>Pseudomonadati</taxon>
        <taxon>Pseudomonadota</taxon>
        <taxon>Gammaproteobacteria</taxon>
        <taxon>Thiotrichales</taxon>
        <taxon>Francisellaceae</taxon>
        <taxon>Francisella</taxon>
    </lineage>
</organism>
<accession>A0A0B6CUW7</accession>
<dbReference type="AlphaFoldDB" id="A0A0B6CUW7"/>
<dbReference type="Proteomes" id="UP000031830">
    <property type="component" value="Chromosome"/>
</dbReference>
<sequence length="116" mass="13529">MKLFKDIICESFKLNLHITQKPHNKSFSVFASGKISSRERISIEWATNNKDKFKKRFHAAIDQMAQGLHPIYEPKLCEIDYEHQEVVCLNYKAEKIKLKLTKYNATKLGLSPDLVF</sequence>
<evidence type="ECO:0000313" key="1">
    <source>
        <dbReference type="EMBL" id="AJI52650.1"/>
    </source>
</evidence>
<name>A0A0B6CUW7_9GAMM</name>